<proteinExistence type="predicted"/>
<dbReference type="InterPro" id="IPR003959">
    <property type="entry name" value="ATPase_AAA_core"/>
</dbReference>
<gene>
    <name evidence="2" type="ORF">ACHKAR_15790</name>
</gene>
<name>A0ABW7NBA7_9BACT</name>
<dbReference type="Proteomes" id="UP001610063">
    <property type="component" value="Unassembled WGS sequence"/>
</dbReference>
<evidence type="ECO:0000259" key="1">
    <source>
        <dbReference type="SMART" id="SM00382"/>
    </source>
</evidence>
<dbReference type="SMART" id="SM00382">
    <property type="entry name" value="AAA"/>
    <property type="match status" value="1"/>
</dbReference>
<dbReference type="InterPro" id="IPR003593">
    <property type="entry name" value="AAA+_ATPase"/>
</dbReference>
<protein>
    <submittedName>
        <fullName evidence="2">AAA family ATPase</fullName>
    </submittedName>
</protein>
<accession>A0ABW7NBA7</accession>
<reference evidence="2 3" key="1">
    <citation type="journal article" date="2013" name="Int. J. Syst. Evol. Microbiol.">
        <title>Marinoscillum luteum sp. nov., isolated from marine sediment.</title>
        <authorList>
            <person name="Cha I.T."/>
            <person name="Park S.J."/>
            <person name="Kim S.J."/>
            <person name="Kim J.G."/>
            <person name="Jung M.Y."/>
            <person name="Shin K.S."/>
            <person name="Kwon K.K."/>
            <person name="Yang S.H."/>
            <person name="Seo Y.S."/>
            <person name="Rhee S.K."/>
        </authorList>
    </citation>
    <scope>NUCLEOTIDE SEQUENCE [LARGE SCALE GENOMIC DNA]</scope>
    <source>
        <strain evidence="2 3">KCTC 23939</strain>
    </source>
</reference>
<dbReference type="InterPro" id="IPR027417">
    <property type="entry name" value="P-loop_NTPase"/>
</dbReference>
<dbReference type="CDD" id="cd00267">
    <property type="entry name" value="ABC_ATPase"/>
    <property type="match status" value="1"/>
</dbReference>
<sequence length="499" mass="57706">MKKVFPLLEEITYSRNIDGTLEMRGDVISLAFSRNYYFMDVLSKFLEHFKPKIDQAVKRKLDENESYSQSMKEYNERNDIQGTQEIEERGEGYKPIEFIWPGDFKNNLKRINAYRDRIRKGFVINEGPRVSRVRIRGVGDIREEISIKIPKRSNWVFLTGENGCGKTTILKAITAAFYKEELFVPNIIKSGKVDIELSKKSDELRSIPFAAYGPTRLVSTISEHIDAVEEKSTPWYSIYNSDGFLKGLNELHYIYSDNLDMLHNTVDYLQDLFSYSEKSTNETIEEGSKGELIPQLEYVDFSDFITDKKVRFFEKDNSNVGYGQPRSFEELASGVKSLVALISDLIIRILDNNRQETDFTNFRGLVLIDEIDIHFHPSMQKQIVEILSQWFPKVQFIVTTHSPITLLGAPKHSVFYRVTRSANYGVSVQNLDMDITDLLPNTLLSSPIFGFNDIINDQHDRNQKLHTENDYDEVVFNKILEKKIAEKRLELGLDDDSDN</sequence>
<evidence type="ECO:0000313" key="2">
    <source>
        <dbReference type="EMBL" id="MFH6984917.1"/>
    </source>
</evidence>
<feature type="domain" description="AAA+ ATPase" evidence="1">
    <location>
        <begin position="152"/>
        <end position="419"/>
    </location>
</feature>
<comment type="caution">
    <text evidence="2">The sequence shown here is derived from an EMBL/GenBank/DDBJ whole genome shotgun (WGS) entry which is preliminary data.</text>
</comment>
<dbReference type="RefSeq" id="WP_395418349.1">
    <property type="nucleotide sequence ID" value="NZ_JBIPKE010000019.1"/>
</dbReference>
<dbReference type="SUPFAM" id="SSF52540">
    <property type="entry name" value="P-loop containing nucleoside triphosphate hydrolases"/>
    <property type="match status" value="1"/>
</dbReference>
<dbReference type="PANTHER" id="PTHR43581:SF2">
    <property type="entry name" value="EXCINUCLEASE ATPASE SUBUNIT"/>
    <property type="match status" value="1"/>
</dbReference>
<evidence type="ECO:0000313" key="3">
    <source>
        <dbReference type="Proteomes" id="UP001610063"/>
    </source>
</evidence>
<dbReference type="EMBL" id="JBIPKE010000019">
    <property type="protein sequence ID" value="MFH6984917.1"/>
    <property type="molecule type" value="Genomic_DNA"/>
</dbReference>
<dbReference type="PANTHER" id="PTHR43581">
    <property type="entry name" value="ATP/GTP PHOSPHATASE"/>
    <property type="match status" value="1"/>
</dbReference>
<dbReference type="Pfam" id="PF13304">
    <property type="entry name" value="AAA_21"/>
    <property type="match status" value="1"/>
</dbReference>
<dbReference type="InterPro" id="IPR051396">
    <property type="entry name" value="Bact_Antivir_Def_Nuclease"/>
</dbReference>
<keyword evidence="3" id="KW-1185">Reference proteome</keyword>
<organism evidence="2 3">
    <name type="scientific">Marinoscillum luteum</name>
    <dbReference type="NCBI Taxonomy" id="861051"/>
    <lineage>
        <taxon>Bacteria</taxon>
        <taxon>Pseudomonadati</taxon>
        <taxon>Bacteroidota</taxon>
        <taxon>Cytophagia</taxon>
        <taxon>Cytophagales</taxon>
        <taxon>Reichenbachiellaceae</taxon>
        <taxon>Marinoscillum</taxon>
    </lineage>
</organism>
<dbReference type="Gene3D" id="3.40.50.300">
    <property type="entry name" value="P-loop containing nucleotide triphosphate hydrolases"/>
    <property type="match status" value="1"/>
</dbReference>